<dbReference type="STRING" id="47839.BN973_05887"/>
<dbReference type="InterPro" id="IPR050471">
    <property type="entry name" value="AB_hydrolase"/>
</dbReference>
<organism evidence="3">
    <name type="scientific">Mycobacterium triplex</name>
    <dbReference type="NCBI Taxonomy" id="47839"/>
    <lineage>
        <taxon>Bacteria</taxon>
        <taxon>Bacillati</taxon>
        <taxon>Actinomycetota</taxon>
        <taxon>Actinomycetes</taxon>
        <taxon>Mycobacteriales</taxon>
        <taxon>Mycobacteriaceae</taxon>
        <taxon>Mycobacterium</taxon>
        <taxon>Mycobacterium simiae complex</taxon>
    </lineage>
</organism>
<dbReference type="Gene3D" id="3.40.50.1820">
    <property type="entry name" value="alpha/beta hydrolase"/>
    <property type="match status" value="1"/>
</dbReference>
<dbReference type="Proteomes" id="UP000193710">
    <property type="component" value="Unassembled WGS sequence"/>
</dbReference>
<evidence type="ECO:0000256" key="1">
    <source>
        <dbReference type="SAM" id="MobiDB-lite"/>
    </source>
</evidence>
<dbReference type="SUPFAM" id="SSF53474">
    <property type="entry name" value="alpha/beta-Hydrolases"/>
    <property type="match status" value="1"/>
</dbReference>
<proteinExistence type="predicted"/>
<dbReference type="OrthoDB" id="5431692at2"/>
<evidence type="ECO:0000313" key="5">
    <source>
        <dbReference type="Proteomes" id="UP000193710"/>
    </source>
</evidence>
<evidence type="ECO:0000313" key="3">
    <source>
        <dbReference type="EMBL" id="CDO91478.1"/>
    </source>
</evidence>
<reference evidence="3" key="1">
    <citation type="journal article" date="2014" name="Genome Announc.">
        <title>Draft Genome Sequence of Mycobacterium triplex DSM 44626.</title>
        <authorList>
            <person name="Sassi M."/>
            <person name="Croce O."/>
            <person name="Robert C."/>
            <person name="Raoult D."/>
            <person name="Drancourt M."/>
        </authorList>
    </citation>
    <scope>NUCLEOTIDE SEQUENCE [LARGE SCALE GENOMIC DNA]</scope>
    <source>
        <strain evidence="3">DSM 44626</strain>
    </source>
</reference>
<dbReference type="InterPro" id="IPR029058">
    <property type="entry name" value="AB_hydrolase_fold"/>
</dbReference>
<dbReference type="PANTHER" id="PTHR43433:SF5">
    <property type="entry name" value="AB HYDROLASE-1 DOMAIN-CONTAINING PROTEIN"/>
    <property type="match status" value="1"/>
</dbReference>
<dbReference type="PRINTS" id="PR00111">
    <property type="entry name" value="ABHYDROLASE"/>
</dbReference>
<evidence type="ECO:0000259" key="2">
    <source>
        <dbReference type="Pfam" id="PF00561"/>
    </source>
</evidence>
<dbReference type="Pfam" id="PF00561">
    <property type="entry name" value="Abhydrolase_1"/>
    <property type="match status" value="1"/>
</dbReference>
<dbReference type="EMBL" id="LQPY01000004">
    <property type="protein sequence ID" value="ORX07674.1"/>
    <property type="molecule type" value="Genomic_DNA"/>
</dbReference>
<dbReference type="PANTHER" id="PTHR43433">
    <property type="entry name" value="HYDROLASE, ALPHA/BETA FOLD FAMILY PROTEIN"/>
    <property type="match status" value="1"/>
</dbReference>
<feature type="domain" description="AB hydrolase-1" evidence="2">
    <location>
        <begin position="42"/>
        <end position="267"/>
    </location>
</feature>
<dbReference type="AlphaFoldDB" id="A0A024K7L9"/>
<feature type="region of interest" description="Disordered" evidence="1">
    <location>
        <begin position="291"/>
        <end position="312"/>
    </location>
</feature>
<dbReference type="InterPro" id="IPR000073">
    <property type="entry name" value="AB_hydrolase_1"/>
</dbReference>
<sequence length="356" mass="38628">MVMAATNRTQVPPGSRIRFAHHLIELGDGRRVGVSVGGHGVPLVFFHGIGMNRRVYMKLLSRLPQLGFLVVAIDAPGHGETFAPRIGEHTFAHRIAVTERILEGLGIERAVLVGHSMGGRTAAELAARHPERALAVVLIDPAIGAAFDASRVRIASPMRTGAALAAAVGDTIVDRVGLRRRDQVRYMRTLSKLFFNTAAHPATFASAARAVARADDSANALKALCRAKARVVIFHGEQDKIVPLASAVDAARLSGALLVTLPKAYHSWVLNTPWTFTEILSRLIAENRLGEDLRSATSPPRRGVGPDSEGMSRPDALVHGLIPQISVLGKAYPQRRRMYHRYRIWDPQEVADFAAS</sequence>
<reference evidence="3" key="2">
    <citation type="submission" date="2014-04" db="EMBL/GenBank/DDBJ databases">
        <authorList>
            <person name="Urmite Genomes U."/>
        </authorList>
    </citation>
    <scope>NUCLEOTIDE SEQUENCE</scope>
    <source>
        <strain evidence="3">DSM 44626</strain>
    </source>
</reference>
<dbReference type="Proteomes" id="UP000028880">
    <property type="component" value="Unassembled WGS sequence"/>
</dbReference>
<evidence type="ECO:0000313" key="4">
    <source>
        <dbReference type="EMBL" id="ORX07674.1"/>
    </source>
</evidence>
<dbReference type="eggNOG" id="COG2267">
    <property type="taxonomic scope" value="Bacteria"/>
</dbReference>
<accession>A0A024K7L9</accession>
<keyword evidence="5" id="KW-1185">Reference proteome</keyword>
<dbReference type="EMBL" id="HG964447">
    <property type="protein sequence ID" value="CDO91478.1"/>
    <property type="molecule type" value="Genomic_DNA"/>
</dbReference>
<name>A0A024K7L9_9MYCO</name>
<protein>
    <submittedName>
        <fullName evidence="3">Gp61 protein</fullName>
    </submittedName>
</protein>
<dbReference type="GO" id="GO:0003824">
    <property type="term" value="F:catalytic activity"/>
    <property type="evidence" value="ECO:0007669"/>
    <property type="project" value="UniProtKB-ARBA"/>
</dbReference>
<reference evidence="4 5" key="3">
    <citation type="submission" date="2016-01" db="EMBL/GenBank/DDBJ databases">
        <title>The new phylogeny of the genus Mycobacterium.</title>
        <authorList>
            <person name="Tarcisio F."/>
            <person name="Conor M."/>
            <person name="Antonella G."/>
            <person name="Elisabetta G."/>
            <person name="Giulia F.S."/>
            <person name="Sara T."/>
            <person name="Anna F."/>
            <person name="Clotilde B."/>
            <person name="Roberto B."/>
            <person name="Veronica D.S."/>
            <person name="Fabio R."/>
            <person name="Monica P."/>
            <person name="Olivier J."/>
            <person name="Enrico T."/>
            <person name="Nicola S."/>
        </authorList>
    </citation>
    <scope>NUCLEOTIDE SEQUENCE [LARGE SCALE GENOMIC DNA]</scope>
    <source>
        <strain evidence="4 5">DSM 44626</strain>
    </source>
</reference>
<dbReference type="HOGENOM" id="CLU_751879_0_0_11"/>
<gene>
    <name evidence="4" type="ORF">AWC29_05795</name>
    <name evidence="3" type="ORF">BN973_05887</name>
</gene>
<dbReference type="RefSeq" id="WP_051641703.1">
    <property type="nucleotide sequence ID" value="NZ_HG964447.1"/>
</dbReference>